<accession>A0A0F9JGD0</accession>
<sequence>HDPDNETPEPTQRTATRPKDTKQEQQPRQQSSATSTPQSNSRDSSGNFKTISKAQSSRVWAIAFGPAQKVLGRMLDDDDKQAVSALVSTVCNEVGGYRSVADIAPNHYEEICARIDSEIESAMGEDREPGSDG</sequence>
<dbReference type="AlphaFoldDB" id="A0A0F9JGD0"/>
<feature type="non-terminal residue" evidence="2">
    <location>
        <position position="1"/>
    </location>
</feature>
<organism evidence="2">
    <name type="scientific">marine sediment metagenome</name>
    <dbReference type="NCBI Taxonomy" id="412755"/>
    <lineage>
        <taxon>unclassified sequences</taxon>
        <taxon>metagenomes</taxon>
        <taxon>ecological metagenomes</taxon>
    </lineage>
</organism>
<evidence type="ECO:0000256" key="1">
    <source>
        <dbReference type="SAM" id="MobiDB-lite"/>
    </source>
</evidence>
<feature type="compositionally biased region" description="Polar residues" evidence="1">
    <location>
        <begin position="26"/>
        <end position="54"/>
    </location>
</feature>
<gene>
    <name evidence="2" type="ORF">LCGC14_1458760</name>
</gene>
<proteinExistence type="predicted"/>
<dbReference type="EMBL" id="LAZR01010131">
    <property type="protein sequence ID" value="KKM68658.1"/>
    <property type="molecule type" value="Genomic_DNA"/>
</dbReference>
<comment type="caution">
    <text evidence="2">The sequence shown here is derived from an EMBL/GenBank/DDBJ whole genome shotgun (WGS) entry which is preliminary data.</text>
</comment>
<feature type="region of interest" description="Disordered" evidence="1">
    <location>
        <begin position="1"/>
        <end position="54"/>
    </location>
</feature>
<evidence type="ECO:0000313" key="2">
    <source>
        <dbReference type="EMBL" id="KKM68658.1"/>
    </source>
</evidence>
<protein>
    <submittedName>
        <fullName evidence="2">Uncharacterized protein</fullName>
    </submittedName>
</protein>
<name>A0A0F9JGD0_9ZZZZ</name>
<reference evidence="2" key="1">
    <citation type="journal article" date="2015" name="Nature">
        <title>Complex archaea that bridge the gap between prokaryotes and eukaryotes.</title>
        <authorList>
            <person name="Spang A."/>
            <person name="Saw J.H."/>
            <person name="Jorgensen S.L."/>
            <person name="Zaremba-Niedzwiedzka K."/>
            <person name="Martijn J."/>
            <person name="Lind A.E."/>
            <person name="van Eijk R."/>
            <person name="Schleper C."/>
            <person name="Guy L."/>
            <person name="Ettema T.J."/>
        </authorList>
    </citation>
    <scope>NUCLEOTIDE SEQUENCE</scope>
</reference>